<evidence type="ECO:0000313" key="7">
    <source>
        <dbReference type="EMBL" id="PSJ26663.1"/>
    </source>
</evidence>
<gene>
    <name evidence="7" type="ORF">B7P34_21655</name>
</gene>
<evidence type="ECO:0000256" key="2">
    <source>
        <dbReference type="ARBA" id="ARBA00022679"/>
    </source>
</evidence>
<dbReference type="InterPro" id="IPR036388">
    <property type="entry name" value="WH-like_DNA-bd_sf"/>
</dbReference>
<feature type="domain" description="O-methyltransferase C-terminal" evidence="5">
    <location>
        <begin position="128"/>
        <end position="309"/>
    </location>
</feature>
<dbReference type="OrthoDB" id="582216at2"/>
<reference evidence="7 8" key="1">
    <citation type="submission" date="2018-03" db="EMBL/GenBank/DDBJ databases">
        <title>Chitinolytic properties of Streptosporangium nondiastaticum TBG75A20.</title>
        <authorList>
            <person name="Gayathri V."/>
            <person name="Shiburaj S."/>
        </authorList>
    </citation>
    <scope>NUCLEOTIDE SEQUENCE [LARGE SCALE GENOMIC DNA]</scope>
    <source>
        <strain evidence="7 8">TBG75A20</strain>
    </source>
</reference>
<keyword evidence="2" id="KW-0808">Transferase</keyword>
<evidence type="ECO:0000259" key="5">
    <source>
        <dbReference type="Pfam" id="PF00891"/>
    </source>
</evidence>
<feature type="domain" description="O-methyltransferase dimerisation" evidence="6">
    <location>
        <begin position="10"/>
        <end position="84"/>
    </location>
</feature>
<keyword evidence="3" id="KW-0949">S-adenosyl-L-methionine</keyword>
<dbReference type="Pfam" id="PF00891">
    <property type="entry name" value="Methyltransf_2"/>
    <property type="match status" value="1"/>
</dbReference>
<dbReference type="InterPro" id="IPR001077">
    <property type="entry name" value="COMT_C"/>
</dbReference>
<dbReference type="RefSeq" id="WP_106678899.1">
    <property type="nucleotide sequence ID" value="NZ_PXWG01000064.1"/>
</dbReference>
<dbReference type="AlphaFoldDB" id="A0A9X7PG67"/>
<dbReference type="InterPro" id="IPR036390">
    <property type="entry name" value="WH_DNA-bd_sf"/>
</dbReference>
<dbReference type="InterPro" id="IPR016461">
    <property type="entry name" value="COMT-like"/>
</dbReference>
<dbReference type="Pfam" id="PF08100">
    <property type="entry name" value="Dimerisation"/>
    <property type="match status" value="1"/>
</dbReference>
<protein>
    <submittedName>
        <fullName evidence="7">Methyltransferase</fullName>
    </submittedName>
</protein>
<dbReference type="PANTHER" id="PTHR43712:SF2">
    <property type="entry name" value="O-METHYLTRANSFERASE CICE"/>
    <property type="match status" value="1"/>
</dbReference>
<dbReference type="InterPro" id="IPR012967">
    <property type="entry name" value="COMT_dimerisation"/>
</dbReference>
<proteinExistence type="predicted"/>
<name>A0A9X7PG67_9ACTN</name>
<dbReference type="GO" id="GO:0008171">
    <property type="term" value="F:O-methyltransferase activity"/>
    <property type="evidence" value="ECO:0007669"/>
    <property type="project" value="InterPro"/>
</dbReference>
<dbReference type="PROSITE" id="PS51683">
    <property type="entry name" value="SAM_OMT_II"/>
    <property type="match status" value="1"/>
</dbReference>
<comment type="caution">
    <text evidence="7">The sequence shown here is derived from an EMBL/GenBank/DDBJ whole genome shotgun (WGS) entry which is preliminary data.</text>
</comment>
<dbReference type="SUPFAM" id="SSF46785">
    <property type="entry name" value="Winged helix' DNA-binding domain"/>
    <property type="match status" value="1"/>
</dbReference>
<feature type="active site" description="Proton acceptor" evidence="4">
    <location>
        <position position="237"/>
    </location>
</feature>
<dbReference type="CDD" id="cd02440">
    <property type="entry name" value="AdoMet_MTases"/>
    <property type="match status" value="1"/>
</dbReference>
<dbReference type="InterPro" id="IPR029063">
    <property type="entry name" value="SAM-dependent_MTases_sf"/>
</dbReference>
<dbReference type="Gene3D" id="1.10.10.10">
    <property type="entry name" value="Winged helix-like DNA-binding domain superfamily/Winged helix DNA-binding domain"/>
    <property type="match status" value="1"/>
</dbReference>
<dbReference type="PIRSF" id="PIRSF005739">
    <property type="entry name" value="O-mtase"/>
    <property type="match status" value="1"/>
</dbReference>
<dbReference type="PANTHER" id="PTHR43712">
    <property type="entry name" value="PUTATIVE (AFU_ORTHOLOGUE AFUA_4G14580)-RELATED"/>
    <property type="match status" value="1"/>
</dbReference>
<organism evidence="7 8">
    <name type="scientific">Streptosporangium nondiastaticum</name>
    <dbReference type="NCBI Taxonomy" id="35764"/>
    <lineage>
        <taxon>Bacteria</taxon>
        <taxon>Bacillati</taxon>
        <taxon>Actinomycetota</taxon>
        <taxon>Actinomycetes</taxon>
        <taxon>Streptosporangiales</taxon>
        <taxon>Streptosporangiaceae</taxon>
        <taxon>Streptosporangium</taxon>
    </lineage>
</organism>
<dbReference type="EMBL" id="PXWG01000064">
    <property type="protein sequence ID" value="PSJ26663.1"/>
    <property type="molecule type" value="Genomic_DNA"/>
</dbReference>
<dbReference type="SUPFAM" id="SSF53335">
    <property type="entry name" value="S-adenosyl-L-methionine-dependent methyltransferases"/>
    <property type="match status" value="1"/>
</dbReference>
<accession>A0A9X7PG67</accession>
<evidence type="ECO:0000256" key="1">
    <source>
        <dbReference type="ARBA" id="ARBA00022603"/>
    </source>
</evidence>
<evidence type="ECO:0000256" key="4">
    <source>
        <dbReference type="PIRSR" id="PIRSR005739-1"/>
    </source>
</evidence>
<dbReference type="GO" id="GO:0046983">
    <property type="term" value="F:protein dimerization activity"/>
    <property type="evidence" value="ECO:0007669"/>
    <property type="project" value="InterPro"/>
</dbReference>
<keyword evidence="1 7" id="KW-0489">Methyltransferase</keyword>
<dbReference type="Proteomes" id="UP000242427">
    <property type="component" value="Unassembled WGS sequence"/>
</dbReference>
<keyword evidence="8" id="KW-1185">Reference proteome</keyword>
<dbReference type="Gene3D" id="3.40.50.150">
    <property type="entry name" value="Vaccinia Virus protein VP39"/>
    <property type="match status" value="1"/>
</dbReference>
<evidence type="ECO:0000256" key="3">
    <source>
        <dbReference type="ARBA" id="ARBA00022691"/>
    </source>
</evidence>
<sequence>MDFGAAHVTQMALGAWQAQVLYTLSELDVFELLSEKPLSAQEVARRTGAHPLAAEGLLNAGVALKLLTRDGDAYADTDLALRLLCEDSPESLARWVRVMGRWSRPWNGLTEVVRTGRPAEEREARLWQDPRYTADFVLGMHEYARRIADEVADHADLPPGARVTDVGGGAGTYAIALCRRHPDVSVRILELASVLPLAERTVAEAGLADRIDVTAGDYLTDPFGTDVSAVVLSNILHQESREAGESIVRRAHRALRPGGKLVVNGYFLDESRTRPLFTTLHNLSAFTLWGGGRSYTVGEAAALLRSAGFTEPVVHQVAQGASTVLVAEKAEGPEDQHPADRRE</sequence>
<dbReference type="GO" id="GO:0032259">
    <property type="term" value="P:methylation"/>
    <property type="evidence" value="ECO:0007669"/>
    <property type="project" value="UniProtKB-KW"/>
</dbReference>
<evidence type="ECO:0000259" key="6">
    <source>
        <dbReference type="Pfam" id="PF08100"/>
    </source>
</evidence>
<evidence type="ECO:0000313" key="8">
    <source>
        <dbReference type="Proteomes" id="UP000242427"/>
    </source>
</evidence>